<dbReference type="InterPro" id="IPR011006">
    <property type="entry name" value="CheY-like_superfamily"/>
</dbReference>
<dbReference type="PANTHER" id="PTHR43214:SF41">
    <property type="entry name" value="NITRATE_NITRITE RESPONSE REGULATOR PROTEIN NARP"/>
    <property type="match status" value="1"/>
</dbReference>
<dbReference type="PROSITE" id="PS50043">
    <property type="entry name" value="HTH_LUXR_2"/>
    <property type="match status" value="1"/>
</dbReference>
<dbReference type="CDD" id="cd06170">
    <property type="entry name" value="LuxR_C_like"/>
    <property type="match status" value="1"/>
</dbReference>
<reference evidence="9 11" key="2">
    <citation type="submission" date="2016-10" db="EMBL/GenBank/DDBJ databases">
        <authorList>
            <person name="Varghese N."/>
            <person name="Submissions S."/>
        </authorList>
    </citation>
    <scope>NUCLEOTIDE SEQUENCE [LARGE SCALE GENOMIC DNA]</scope>
    <source>
        <strain evidence="9 11">BS3652</strain>
    </source>
</reference>
<dbReference type="Pfam" id="PF00196">
    <property type="entry name" value="GerE"/>
    <property type="match status" value="1"/>
</dbReference>
<protein>
    <submittedName>
        <fullName evidence="8">LuxR family transcriptional regulator</fullName>
    </submittedName>
    <submittedName>
        <fullName evidence="9">Two component transcriptional regulator, LuxR family</fullName>
    </submittedName>
</protein>
<dbReference type="EMBL" id="FNRS01000001">
    <property type="protein sequence ID" value="SED13967.1"/>
    <property type="molecule type" value="Genomic_DNA"/>
</dbReference>
<evidence type="ECO:0000256" key="1">
    <source>
        <dbReference type="ARBA" id="ARBA00022553"/>
    </source>
</evidence>
<dbReference type="InterPro" id="IPR000792">
    <property type="entry name" value="Tscrpt_reg_LuxR_C"/>
</dbReference>
<dbReference type="PROSITE" id="PS50110">
    <property type="entry name" value="RESPONSE_REGULATORY"/>
    <property type="match status" value="1"/>
</dbReference>
<name>A0A0J6GM22_PSETA</name>
<evidence type="ECO:0000259" key="7">
    <source>
        <dbReference type="PROSITE" id="PS50110"/>
    </source>
</evidence>
<accession>A0A0J6GM22</accession>
<keyword evidence="2" id="KW-0805">Transcription regulation</keyword>
<dbReference type="InterPro" id="IPR039420">
    <property type="entry name" value="WalR-like"/>
</dbReference>
<evidence type="ECO:0000313" key="11">
    <source>
        <dbReference type="Proteomes" id="UP000183155"/>
    </source>
</evidence>
<dbReference type="Pfam" id="PF00072">
    <property type="entry name" value="Response_reg"/>
    <property type="match status" value="1"/>
</dbReference>
<gene>
    <name evidence="9" type="ORF">SAMN04490203_3903</name>
    <name evidence="8" type="ORF">TU78_03785</name>
</gene>
<dbReference type="OrthoDB" id="5593303at2"/>
<dbReference type="Gene3D" id="3.40.50.2300">
    <property type="match status" value="1"/>
</dbReference>
<dbReference type="PATRIC" id="fig|47884.3.peg.1153"/>
<dbReference type="GO" id="GO:0000160">
    <property type="term" value="P:phosphorelay signal transduction system"/>
    <property type="evidence" value="ECO:0007669"/>
    <property type="project" value="InterPro"/>
</dbReference>
<evidence type="ECO:0000313" key="8">
    <source>
        <dbReference type="EMBL" id="KMM85756.1"/>
    </source>
</evidence>
<comment type="caution">
    <text evidence="8">The sequence shown here is derived from an EMBL/GenBank/DDBJ whole genome shotgun (WGS) entry which is preliminary data.</text>
</comment>
<dbReference type="CDD" id="cd17535">
    <property type="entry name" value="REC_NarL-like"/>
    <property type="match status" value="1"/>
</dbReference>
<dbReference type="GO" id="GO:0006355">
    <property type="term" value="P:regulation of DNA-templated transcription"/>
    <property type="evidence" value="ECO:0007669"/>
    <property type="project" value="InterPro"/>
</dbReference>
<dbReference type="RefSeq" id="WP_048378479.1">
    <property type="nucleotide sequence ID" value="NZ_FNRS01000001.1"/>
</dbReference>
<evidence type="ECO:0000256" key="4">
    <source>
        <dbReference type="ARBA" id="ARBA00023163"/>
    </source>
</evidence>
<evidence type="ECO:0000313" key="10">
    <source>
        <dbReference type="Proteomes" id="UP000036395"/>
    </source>
</evidence>
<dbReference type="InterPro" id="IPR058245">
    <property type="entry name" value="NreC/VraR/RcsB-like_REC"/>
</dbReference>
<dbReference type="SMART" id="SM00421">
    <property type="entry name" value="HTH_LUXR"/>
    <property type="match status" value="1"/>
</dbReference>
<reference evidence="8 10" key="1">
    <citation type="submission" date="2015-02" db="EMBL/GenBank/DDBJ databases">
        <title>Pseudomonas helleri sp. nov. and Pseudomonas weihenstephanensis sp. nov., isolated from raw cows milk.</title>
        <authorList>
            <person name="von Neubeck M."/>
            <person name="Huptas C."/>
            <person name="Wenning M."/>
            <person name="Scherer S."/>
        </authorList>
    </citation>
    <scope>NUCLEOTIDE SEQUENCE [LARGE SCALE GENOMIC DNA]</scope>
    <source>
        <strain evidence="8 10">DSM 21104</strain>
    </source>
</reference>
<proteinExistence type="predicted"/>
<dbReference type="PRINTS" id="PR00038">
    <property type="entry name" value="HTHLUXR"/>
</dbReference>
<organism evidence="8 10">
    <name type="scientific">Pseudomonas taetrolens</name>
    <dbReference type="NCBI Taxonomy" id="47884"/>
    <lineage>
        <taxon>Bacteria</taxon>
        <taxon>Pseudomonadati</taxon>
        <taxon>Pseudomonadota</taxon>
        <taxon>Gammaproteobacteria</taxon>
        <taxon>Pseudomonadales</taxon>
        <taxon>Pseudomonadaceae</taxon>
        <taxon>Pseudomonas</taxon>
    </lineage>
</organism>
<dbReference type="GO" id="GO:0003677">
    <property type="term" value="F:DNA binding"/>
    <property type="evidence" value="ECO:0007669"/>
    <property type="project" value="UniProtKB-KW"/>
</dbReference>
<dbReference type="AlphaFoldDB" id="A0A0J6GM22"/>
<keyword evidence="1 5" id="KW-0597">Phosphoprotein</keyword>
<dbReference type="Proteomes" id="UP000183155">
    <property type="component" value="Unassembled WGS sequence"/>
</dbReference>
<sequence>MRKALIVDDHPFIRSIVRFVLEKSNFQIAAETDNGASALDLARSHVPHLIILDLSMPKLDGLEVLKRLHTLGLPIKVLVLTSKGSDFYADRCIRAGAIGFIEKTEDVEALTKAIQMVMSGRLYLSNLDVNLPFHKSQDKSDQQLINTLSDRELRTLHYLVSGYSNKKISEAMLLSEKTVSTYKTRILTKLNIKSVVYLAEFAKRNNLIE</sequence>
<keyword evidence="3" id="KW-0238">DNA-binding</keyword>
<evidence type="ECO:0000259" key="6">
    <source>
        <dbReference type="PROSITE" id="PS50043"/>
    </source>
</evidence>
<dbReference type="EMBL" id="JYLA01000002">
    <property type="protein sequence ID" value="KMM85756.1"/>
    <property type="molecule type" value="Genomic_DNA"/>
</dbReference>
<dbReference type="SMART" id="SM00448">
    <property type="entry name" value="REC"/>
    <property type="match status" value="1"/>
</dbReference>
<dbReference type="STRING" id="47884.SAMN04490203_3903"/>
<dbReference type="SUPFAM" id="SSF52172">
    <property type="entry name" value="CheY-like"/>
    <property type="match status" value="1"/>
</dbReference>
<dbReference type="InterPro" id="IPR001789">
    <property type="entry name" value="Sig_transdc_resp-reg_receiver"/>
</dbReference>
<feature type="modified residue" description="4-aspartylphosphate" evidence="5">
    <location>
        <position position="53"/>
    </location>
</feature>
<dbReference type="PANTHER" id="PTHR43214">
    <property type="entry name" value="TWO-COMPONENT RESPONSE REGULATOR"/>
    <property type="match status" value="1"/>
</dbReference>
<evidence type="ECO:0000256" key="3">
    <source>
        <dbReference type="ARBA" id="ARBA00023125"/>
    </source>
</evidence>
<feature type="domain" description="HTH luxR-type" evidence="6">
    <location>
        <begin position="141"/>
        <end position="206"/>
    </location>
</feature>
<feature type="domain" description="Response regulatory" evidence="7">
    <location>
        <begin position="3"/>
        <end position="118"/>
    </location>
</feature>
<dbReference type="PROSITE" id="PS00622">
    <property type="entry name" value="HTH_LUXR_1"/>
    <property type="match status" value="1"/>
</dbReference>
<dbReference type="Proteomes" id="UP000036395">
    <property type="component" value="Unassembled WGS sequence"/>
</dbReference>
<evidence type="ECO:0000256" key="5">
    <source>
        <dbReference type="PROSITE-ProRule" id="PRU00169"/>
    </source>
</evidence>
<keyword evidence="11" id="KW-1185">Reference proteome</keyword>
<evidence type="ECO:0000256" key="2">
    <source>
        <dbReference type="ARBA" id="ARBA00023015"/>
    </source>
</evidence>
<keyword evidence="4" id="KW-0804">Transcription</keyword>
<evidence type="ECO:0000313" key="9">
    <source>
        <dbReference type="EMBL" id="SED13967.1"/>
    </source>
</evidence>